<proteinExistence type="predicted"/>
<evidence type="ECO:0000313" key="2">
    <source>
        <dbReference type="EMBL" id="KAJ7373933.1"/>
    </source>
</evidence>
<gene>
    <name evidence="2" type="ORF">OS493_009260</name>
</gene>
<keyword evidence="1" id="KW-0732">Signal</keyword>
<evidence type="ECO:0000256" key="1">
    <source>
        <dbReference type="SAM" id="SignalP"/>
    </source>
</evidence>
<dbReference type="AlphaFoldDB" id="A0A9X0CTT1"/>
<evidence type="ECO:0000313" key="3">
    <source>
        <dbReference type="Proteomes" id="UP001163046"/>
    </source>
</evidence>
<feature type="chain" id="PRO_5040911589" evidence="1">
    <location>
        <begin position="22"/>
        <end position="82"/>
    </location>
</feature>
<reference evidence="2" key="1">
    <citation type="submission" date="2023-01" db="EMBL/GenBank/DDBJ databases">
        <title>Genome assembly of the deep-sea coral Lophelia pertusa.</title>
        <authorList>
            <person name="Herrera S."/>
            <person name="Cordes E."/>
        </authorList>
    </citation>
    <scope>NUCLEOTIDE SEQUENCE</scope>
    <source>
        <strain evidence="2">USNM1676648</strain>
        <tissue evidence="2">Polyp</tissue>
    </source>
</reference>
<dbReference type="Proteomes" id="UP001163046">
    <property type="component" value="Unassembled WGS sequence"/>
</dbReference>
<organism evidence="2 3">
    <name type="scientific">Desmophyllum pertusum</name>
    <dbReference type="NCBI Taxonomy" id="174260"/>
    <lineage>
        <taxon>Eukaryota</taxon>
        <taxon>Metazoa</taxon>
        <taxon>Cnidaria</taxon>
        <taxon>Anthozoa</taxon>
        <taxon>Hexacorallia</taxon>
        <taxon>Scleractinia</taxon>
        <taxon>Caryophylliina</taxon>
        <taxon>Caryophylliidae</taxon>
        <taxon>Desmophyllum</taxon>
    </lineage>
</organism>
<feature type="signal peptide" evidence="1">
    <location>
        <begin position="1"/>
        <end position="21"/>
    </location>
</feature>
<keyword evidence="3" id="KW-1185">Reference proteome</keyword>
<protein>
    <submittedName>
        <fullName evidence="2">Uncharacterized protein</fullName>
    </submittedName>
</protein>
<name>A0A9X0CTT1_9CNID</name>
<dbReference type="EMBL" id="MU826829">
    <property type="protein sequence ID" value="KAJ7373933.1"/>
    <property type="molecule type" value="Genomic_DNA"/>
</dbReference>
<accession>A0A9X0CTT1</accession>
<sequence length="82" mass="9535">MVRFLVCFLVVLVLQVQFIRGQLAHNFLAGRSAVIDPSSYKDPEGYQPEPVRNLKYSTDVGQQKRARNDARRLNNLFYTFEE</sequence>
<comment type="caution">
    <text evidence="2">The sequence shown here is derived from an EMBL/GenBank/DDBJ whole genome shotgun (WGS) entry which is preliminary data.</text>
</comment>